<evidence type="ECO:0000256" key="4">
    <source>
        <dbReference type="SAM" id="MobiDB-lite"/>
    </source>
</evidence>
<dbReference type="InterPro" id="IPR011991">
    <property type="entry name" value="ArsR-like_HTH"/>
</dbReference>
<dbReference type="EMBL" id="CP000697">
    <property type="protein sequence ID" value="ABQ31241.1"/>
    <property type="molecule type" value="Genomic_DNA"/>
</dbReference>
<dbReference type="eggNOG" id="COG1510">
    <property type="taxonomic scope" value="Bacteria"/>
</dbReference>
<feature type="compositionally biased region" description="Basic and acidic residues" evidence="4">
    <location>
        <begin position="202"/>
        <end position="213"/>
    </location>
</feature>
<accession>A5G059</accession>
<gene>
    <name evidence="6" type="ordered locus">Acry_2041</name>
</gene>
<dbReference type="InterPro" id="IPR052362">
    <property type="entry name" value="HTH-GbsR_regulator"/>
</dbReference>
<keyword evidence="1" id="KW-0805">Transcription regulation</keyword>
<dbReference type="Gene3D" id="1.10.10.10">
    <property type="entry name" value="Winged helix-like DNA-binding domain superfamily/Winged helix DNA-binding domain"/>
    <property type="match status" value="1"/>
</dbReference>
<dbReference type="InterPro" id="IPR036388">
    <property type="entry name" value="WH-like_DNA-bd_sf"/>
</dbReference>
<keyword evidence="7" id="KW-1185">Reference proteome</keyword>
<dbReference type="GO" id="GO:0003700">
    <property type="term" value="F:DNA-binding transcription factor activity"/>
    <property type="evidence" value="ECO:0007669"/>
    <property type="project" value="InterPro"/>
</dbReference>
<dbReference type="PANTHER" id="PTHR38465:SF1">
    <property type="entry name" value="HTH-TYPE TRANSCRIPTIONAL REGULATOR MJ1563-RELATED"/>
    <property type="match status" value="1"/>
</dbReference>
<dbReference type="GO" id="GO:0003677">
    <property type="term" value="F:DNA binding"/>
    <property type="evidence" value="ECO:0007669"/>
    <property type="project" value="UniProtKB-KW"/>
</dbReference>
<dbReference type="HOGENOM" id="CLU_107540_0_0_5"/>
<dbReference type="InterPro" id="IPR036390">
    <property type="entry name" value="WH_DNA-bd_sf"/>
</dbReference>
<feature type="region of interest" description="Disordered" evidence="4">
    <location>
        <begin position="181"/>
        <end position="213"/>
    </location>
</feature>
<organism evidence="6 7">
    <name type="scientific">Acidiphilium cryptum (strain JF-5)</name>
    <dbReference type="NCBI Taxonomy" id="349163"/>
    <lineage>
        <taxon>Bacteria</taxon>
        <taxon>Pseudomonadati</taxon>
        <taxon>Pseudomonadota</taxon>
        <taxon>Alphaproteobacteria</taxon>
        <taxon>Acetobacterales</taxon>
        <taxon>Acidocellaceae</taxon>
        <taxon>Acidiphilium</taxon>
    </lineage>
</organism>
<dbReference type="CDD" id="cd00090">
    <property type="entry name" value="HTH_ARSR"/>
    <property type="match status" value="1"/>
</dbReference>
<reference evidence="6 7" key="1">
    <citation type="submission" date="2007-05" db="EMBL/GenBank/DDBJ databases">
        <title>Complete sequence of chromosome of Acidiphilium cryptum JF-5.</title>
        <authorList>
            <consortium name="US DOE Joint Genome Institute"/>
            <person name="Copeland A."/>
            <person name="Lucas S."/>
            <person name="Lapidus A."/>
            <person name="Barry K."/>
            <person name="Detter J.C."/>
            <person name="Glavina del Rio T."/>
            <person name="Hammon N."/>
            <person name="Israni S."/>
            <person name="Dalin E."/>
            <person name="Tice H."/>
            <person name="Pitluck S."/>
            <person name="Sims D."/>
            <person name="Brettin T."/>
            <person name="Bruce D."/>
            <person name="Han C."/>
            <person name="Schmutz J."/>
            <person name="Larimer F."/>
            <person name="Land M."/>
            <person name="Hauser L."/>
            <person name="Kyrpides N."/>
            <person name="Kim E."/>
            <person name="Magnuson T."/>
            <person name="Richardson P."/>
        </authorList>
    </citation>
    <scope>NUCLEOTIDE SEQUENCE [LARGE SCALE GENOMIC DNA]</scope>
    <source>
        <strain evidence="6 7">JF-5</strain>
    </source>
</reference>
<evidence type="ECO:0000259" key="5">
    <source>
        <dbReference type="Pfam" id="PF12802"/>
    </source>
</evidence>
<evidence type="ECO:0000313" key="7">
    <source>
        <dbReference type="Proteomes" id="UP000000245"/>
    </source>
</evidence>
<dbReference type="STRING" id="349163.Acry_2041"/>
<keyword evidence="2" id="KW-0238">DNA-binding</keyword>
<dbReference type="Proteomes" id="UP000000245">
    <property type="component" value="Chromosome"/>
</dbReference>
<dbReference type="InterPro" id="IPR000835">
    <property type="entry name" value="HTH_MarR-typ"/>
</dbReference>
<evidence type="ECO:0000256" key="2">
    <source>
        <dbReference type="ARBA" id="ARBA00023125"/>
    </source>
</evidence>
<proteinExistence type="predicted"/>
<sequence>MPLSPLTEAFVLHFGEMGSHWGINRTVGQIYALLYVSDRPLPADEIAETLGFSRSNVSMGLKELQSWRLVRLQHLPGDRREHFSTPDDIWQIVRTLAEERRRREIDPTLTVLRDLLMEAPRSEADRRAQRRLAEMHDLIELLMRWSEDVQKLDNKDLVQLLRLGGRVVALLELKNRLPLLGRGKAGRSRPETTEADTLAGADDNHNNDDTDRE</sequence>
<dbReference type="PANTHER" id="PTHR38465">
    <property type="entry name" value="HTH-TYPE TRANSCRIPTIONAL REGULATOR MJ1563-RELATED"/>
    <property type="match status" value="1"/>
</dbReference>
<dbReference type="Pfam" id="PF12802">
    <property type="entry name" value="MarR_2"/>
    <property type="match status" value="1"/>
</dbReference>
<keyword evidence="3" id="KW-0804">Transcription</keyword>
<dbReference type="AlphaFoldDB" id="A5G059"/>
<evidence type="ECO:0000313" key="6">
    <source>
        <dbReference type="EMBL" id="ABQ31241.1"/>
    </source>
</evidence>
<name>A5G059_ACICJ</name>
<dbReference type="SUPFAM" id="SSF46785">
    <property type="entry name" value="Winged helix' DNA-binding domain"/>
    <property type="match status" value="1"/>
</dbReference>
<feature type="domain" description="HTH marR-type" evidence="5">
    <location>
        <begin position="22"/>
        <end position="81"/>
    </location>
</feature>
<evidence type="ECO:0000256" key="1">
    <source>
        <dbReference type="ARBA" id="ARBA00023015"/>
    </source>
</evidence>
<dbReference type="KEGG" id="acr:Acry_2041"/>
<dbReference type="RefSeq" id="WP_012039769.1">
    <property type="nucleotide sequence ID" value="NC_009484.1"/>
</dbReference>
<evidence type="ECO:0000256" key="3">
    <source>
        <dbReference type="ARBA" id="ARBA00023163"/>
    </source>
</evidence>
<protein>
    <submittedName>
        <fullName evidence="6">Transcriptional regulator, ArsR family</fullName>
    </submittedName>
</protein>